<dbReference type="EMBL" id="CM031815">
    <property type="protein sequence ID" value="KAG6646517.1"/>
    <property type="molecule type" value="Genomic_DNA"/>
</dbReference>
<name>A0A8T1PYK7_CARIL</name>
<gene>
    <name evidence="1" type="ORF">CIPAW_07G013400</name>
</gene>
<dbReference type="AlphaFoldDB" id="A0A8T1PYK7"/>
<accession>A0A8T1PYK7</accession>
<evidence type="ECO:0000313" key="1">
    <source>
        <dbReference type="EMBL" id="KAG6646517.1"/>
    </source>
</evidence>
<reference evidence="1" key="1">
    <citation type="submission" date="2020-12" db="EMBL/GenBank/DDBJ databases">
        <title>WGS assembly of Carya illinoinensis cv. Pawnee.</title>
        <authorList>
            <person name="Platts A."/>
            <person name="Shu S."/>
            <person name="Wright S."/>
            <person name="Barry K."/>
            <person name="Edger P."/>
            <person name="Pires J.C."/>
            <person name="Schmutz J."/>
        </authorList>
    </citation>
    <scope>NUCLEOTIDE SEQUENCE</scope>
    <source>
        <tissue evidence="1">Leaf</tissue>
    </source>
</reference>
<proteinExistence type="predicted"/>
<evidence type="ECO:0000313" key="2">
    <source>
        <dbReference type="Proteomes" id="UP000811609"/>
    </source>
</evidence>
<protein>
    <submittedName>
        <fullName evidence="1">Uncharacterized protein</fullName>
    </submittedName>
</protein>
<keyword evidence="2" id="KW-1185">Reference proteome</keyword>
<dbReference type="Proteomes" id="UP000811609">
    <property type="component" value="Chromosome 7"/>
</dbReference>
<organism evidence="1 2">
    <name type="scientific">Carya illinoinensis</name>
    <name type="common">Pecan</name>
    <dbReference type="NCBI Taxonomy" id="32201"/>
    <lineage>
        <taxon>Eukaryota</taxon>
        <taxon>Viridiplantae</taxon>
        <taxon>Streptophyta</taxon>
        <taxon>Embryophyta</taxon>
        <taxon>Tracheophyta</taxon>
        <taxon>Spermatophyta</taxon>
        <taxon>Magnoliopsida</taxon>
        <taxon>eudicotyledons</taxon>
        <taxon>Gunneridae</taxon>
        <taxon>Pentapetalae</taxon>
        <taxon>rosids</taxon>
        <taxon>fabids</taxon>
        <taxon>Fagales</taxon>
        <taxon>Juglandaceae</taxon>
        <taxon>Carya</taxon>
    </lineage>
</organism>
<comment type="caution">
    <text evidence="1">The sequence shown here is derived from an EMBL/GenBank/DDBJ whole genome shotgun (WGS) entry which is preliminary data.</text>
</comment>
<sequence>MQVQSAYCRCRFHAMKNMYRILNPRNKNEQKSYTILTFSFYSLVDVYFTTCKSTSRSKLLYQKDINLLQHGKTNQLKNSATCKESWHSILGYINCNKTPRSPNRSKQ</sequence>